<sequence>MPLITRRAARHLAPLVPGLLLVLLVSAPGTWWRVLDYNVDEGFNLGKAALYNAGFDLYRDVWNDQPPILTVLLAALQRVFPDSVAAGRTLVLVMAVLLLAALFRVTRRLQGSGVAWIATLLLASAALFQDLAVSVMIGLPAIALTVVALDLLTRRSIRPWRDGLVAGGIYAVALHTKLFVLPILPALALAAWIAAAGEGRRARLATFLAATGAVYGLIALILDIPIGGALVGPHVTPALRATYSFAANLRQFVRGLSDVALLMLVALAACAWIVARRRGGADWIPVLWLLPAFLVLVLHTPLWTHQFLLLVVPGTWCAAILLDAARQELRTAPPRVKGVSAALALAGLVHIVVVQVETWRGGARAALAASVDTEAIRRLWRAGDWTYCDRAIDCFRVGALVPPETVVNSGKRVTAGNLPEDLLIRMLERRAPAQLVFRNGIVEPALRSALRPGYVALADMAGIEHFVRRDRLLQTAPPVDLPAAIGALEGMTTALEAAMGGTVLGGVADADGVRTERDRAPRPLGPGQVVARPPHAAPKAGACLLAVGTRAGNAALSAAALRTARAVACAQLPGGGWARVFGSPGCAAGGPPAVPPPKLPRASLDEGAPADAIAFLLDATAIAAPDDRVLFEAAARRGLDFYVAAQAPSGGWPQMVPPSEEKFERHLTLNDGVTTKAIAILLRGWRVFGDERYRAAAEAGGDFLIRGQDPATGAFAQQYDETLAPAPARAFEPAAHASLETGLAVLALADLYGATGEGRFLAPLGKARDWLLGRQIAPGVWSRLYAIEDDRPIYIGRDGRVKHALRDIPLERRTGYRWQGAFPEVERALGVAAAAGGGTAAIEAVRRDFEAGRRADDALVARMRLSALPSGEGGVVAGRLATADLIDACEAVRTLLRSDLRSASDP</sequence>
<name>A0A7W9FPG2_9HYPH</name>
<evidence type="ECO:0000256" key="5">
    <source>
        <dbReference type="ARBA" id="ARBA00022692"/>
    </source>
</evidence>
<evidence type="ECO:0000256" key="6">
    <source>
        <dbReference type="ARBA" id="ARBA00022989"/>
    </source>
</evidence>
<feature type="transmembrane region" description="Helical" evidence="8">
    <location>
        <begin position="85"/>
        <end position="103"/>
    </location>
</feature>
<keyword evidence="7 8" id="KW-0472">Membrane</keyword>
<evidence type="ECO:0000313" key="10">
    <source>
        <dbReference type="EMBL" id="MBB5754474.1"/>
    </source>
</evidence>
<evidence type="ECO:0000256" key="8">
    <source>
        <dbReference type="SAM" id="Phobius"/>
    </source>
</evidence>
<dbReference type="Pfam" id="PF13231">
    <property type="entry name" value="PMT_2"/>
    <property type="match status" value="1"/>
</dbReference>
<gene>
    <name evidence="10" type="ORF">GGQ63_003560</name>
</gene>
<accession>A0A7W9FPG2</accession>
<dbReference type="Pfam" id="PF09492">
    <property type="entry name" value="Pec_lyase"/>
    <property type="match status" value="2"/>
</dbReference>
<keyword evidence="6 8" id="KW-1133">Transmembrane helix</keyword>
<proteinExistence type="predicted"/>
<evidence type="ECO:0000313" key="11">
    <source>
        <dbReference type="Proteomes" id="UP000523821"/>
    </source>
</evidence>
<feature type="transmembrane region" description="Helical" evidence="8">
    <location>
        <begin position="207"/>
        <end position="232"/>
    </location>
</feature>
<feature type="domain" description="Glycosyltransferase RgtA/B/C/D-like" evidence="9">
    <location>
        <begin position="64"/>
        <end position="220"/>
    </location>
</feature>
<dbReference type="InterPro" id="IPR050297">
    <property type="entry name" value="LipidA_mod_glycosyltrf_83"/>
</dbReference>
<feature type="transmembrane region" description="Helical" evidence="8">
    <location>
        <begin position="252"/>
        <end position="274"/>
    </location>
</feature>
<comment type="subcellular location">
    <subcellularLocation>
        <location evidence="1">Cell membrane</location>
        <topology evidence="1">Multi-pass membrane protein</topology>
    </subcellularLocation>
</comment>
<dbReference type="RefSeq" id="WP_183857913.1">
    <property type="nucleotide sequence ID" value="NZ_JACHOO010000008.1"/>
</dbReference>
<evidence type="ECO:0000256" key="1">
    <source>
        <dbReference type="ARBA" id="ARBA00004651"/>
    </source>
</evidence>
<dbReference type="SUPFAM" id="SSF81853">
    <property type="entry name" value="Family 10 polysaccharide lyase"/>
    <property type="match status" value="1"/>
</dbReference>
<dbReference type="EMBL" id="JACHOO010000008">
    <property type="protein sequence ID" value="MBB5754474.1"/>
    <property type="molecule type" value="Genomic_DNA"/>
</dbReference>
<protein>
    <recommendedName>
        <fullName evidence="9">Glycosyltransferase RgtA/B/C/D-like domain-containing protein</fullName>
    </recommendedName>
</protein>
<keyword evidence="4" id="KW-0808">Transferase</keyword>
<evidence type="ECO:0000259" key="9">
    <source>
        <dbReference type="Pfam" id="PF13231"/>
    </source>
</evidence>
<dbReference type="InterPro" id="IPR038731">
    <property type="entry name" value="RgtA/B/C-like"/>
</dbReference>
<feature type="transmembrane region" description="Helical" evidence="8">
    <location>
        <begin position="115"/>
        <end position="148"/>
    </location>
</feature>
<keyword evidence="2" id="KW-1003">Cell membrane</keyword>
<dbReference type="Gene3D" id="1.50.10.20">
    <property type="match status" value="1"/>
</dbReference>
<dbReference type="PANTHER" id="PTHR33908">
    <property type="entry name" value="MANNOSYLTRANSFERASE YKCB-RELATED"/>
    <property type="match status" value="1"/>
</dbReference>
<feature type="transmembrane region" description="Helical" evidence="8">
    <location>
        <begin position="281"/>
        <end position="300"/>
    </location>
</feature>
<keyword evidence="3" id="KW-0328">Glycosyltransferase</keyword>
<evidence type="ECO:0000256" key="2">
    <source>
        <dbReference type="ARBA" id="ARBA00022475"/>
    </source>
</evidence>
<dbReference type="PANTHER" id="PTHR33908:SF11">
    <property type="entry name" value="MEMBRANE PROTEIN"/>
    <property type="match status" value="1"/>
</dbReference>
<dbReference type="Proteomes" id="UP000523821">
    <property type="component" value="Unassembled WGS sequence"/>
</dbReference>
<evidence type="ECO:0000256" key="4">
    <source>
        <dbReference type="ARBA" id="ARBA00022679"/>
    </source>
</evidence>
<keyword evidence="5 8" id="KW-0812">Transmembrane</keyword>
<dbReference type="GO" id="GO:0009103">
    <property type="term" value="P:lipopolysaccharide biosynthetic process"/>
    <property type="evidence" value="ECO:0007669"/>
    <property type="project" value="UniProtKB-ARBA"/>
</dbReference>
<comment type="caution">
    <text evidence="10">The sequence shown here is derived from an EMBL/GenBank/DDBJ whole genome shotgun (WGS) entry which is preliminary data.</text>
</comment>
<dbReference type="AlphaFoldDB" id="A0A7W9FPG2"/>
<feature type="transmembrane region" description="Helical" evidence="8">
    <location>
        <begin position="168"/>
        <end position="195"/>
    </location>
</feature>
<evidence type="ECO:0000256" key="3">
    <source>
        <dbReference type="ARBA" id="ARBA00022676"/>
    </source>
</evidence>
<feature type="transmembrane region" description="Helical" evidence="8">
    <location>
        <begin position="12"/>
        <end position="32"/>
    </location>
</feature>
<dbReference type="GO" id="GO:0005886">
    <property type="term" value="C:plasma membrane"/>
    <property type="evidence" value="ECO:0007669"/>
    <property type="project" value="UniProtKB-SubCell"/>
</dbReference>
<organism evidence="10 11">
    <name type="scientific">Prosthecomicrobium pneumaticum</name>
    <dbReference type="NCBI Taxonomy" id="81895"/>
    <lineage>
        <taxon>Bacteria</taxon>
        <taxon>Pseudomonadati</taxon>
        <taxon>Pseudomonadota</taxon>
        <taxon>Alphaproteobacteria</taxon>
        <taxon>Hyphomicrobiales</taxon>
        <taxon>Kaistiaceae</taxon>
        <taxon>Prosthecomicrobium</taxon>
    </lineage>
</organism>
<dbReference type="InterPro" id="IPR012669">
    <property type="entry name" value="Pectate_lyase"/>
</dbReference>
<dbReference type="GO" id="GO:0016763">
    <property type="term" value="F:pentosyltransferase activity"/>
    <property type="evidence" value="ECO:0007669"/>
    <property type="project" value="TreeGrafter"/>
</dbReference>
<keyword evidence="11" id="KW-1185">Reference proteome</keyword>
<evidence type="ECO:0000256" key="7">
    <source>
        <dbReference type="ARBA" id="ARBA00023136"/>
    </source>
</evidence>
<reference evidence="10 11" key="1">
    <citation type="submission" date="2020-08" db="EMBL/GenBank/DDBJ databases">
        <title>Genomic Encyclopedia of Type Strains, Phase IV (KMG-IV): sequencing the most valuable type-strain genomes for metagenomic binning, comparative biology and taxonomic classification.</title>
        <authorList>
            <person name="Goeker M."/>
        </authorList>
    </citation>
    <scope>NUCLEOTIDE SEQUENCE [LARGE SCALE GENOMIC DNA]</scope>
    <source>
        <strain evidence="10 11">DSM 16268</strain>
    </source>
</reference>